<organism evidence="2">
    <name type="scientific">uncultured Rubrobacteraceae bacterium</name>
    <dbReference type="NCBI Taxonomy" id="349277"/>
    <lineage>
        <taxon>Bacteria</taxon>
        <taxon>Bacillati</taxon>
        <taxon>Actinomycetota</taxon>
        <taxon>Rubrobacteria</taxon>
        <taxon>Rubrobacterales</taxon>
        <taxon>Rubrobacteraceae</taxon>
        <taxon>environmental samples</taxon>
    </lineage>
</organism>
<keyword evidence="1" id="KW-1133">Transmembrane helix</keyword>
<keyword evidence="1" id="KW-0812">Transmembrane</keyword>
<dbReference type="AlphaFoldDB" id="A0A6J4QHM6"/>
<gene>
    <name evidence="2" type="ORF">AVDCRST_MAG14-258</name>
</gene>
<dbReference type="InterPro" id="IPR047700">
    <property type="entry name" value="NrtS-like"/>
</dbReference>
<feature type="transmembrane region" description="Helical" evidence="1">
    <location>
        <begin position="49"/>
        <end position="70"/>
    </location>
</feature>
<keyword evidence="1" id="KW-0472">Membrane</keyword>
<sequence length="103" mass="11652">MQLTRYGRIARLNANLEMPIKVRSIFKLSYLRRLLEICGRPAHLRRTGAIALVVGSWLTLINQGDVIWAGQMNTVLLLKVLLNYLTPFVVANFGLLSSKEGRE</sequence>
<evidence type="ECO:0000313" key="2">
    <source>
        <dbReference type="EMBL" id="CAA9444492.1"/>
    </source>
</evidence>
<feature type="transmembrane region" description="Helical" evidence="1">
    <location>
        <begin position="76"/>
        <end position="96"/>
    </location>
</feature>
<evidence type="ECO:0000256" key="1">
    <source>
        <dbReference type="SAM" id="Phobius"/>
    </source>
</evidence>
<dbReference type="NCBIfam" id="NF038050">
    <property type="entry name" value="NrtS"/>
    <property type="match status" value="1"/>
</dbReference>
<reference evidence="2" key="1">
    <citation type="submission" date="2020-02" db="EMBL/GenBank/DDBJ databases">
        <authorList>
            <person name="Meier V. D."/>
        </authorList>
    </citation>
    <scope>NUCLEOTIDE SEQUENCE</scope>
    <source>
        <strain evidence="2">AVDCRST_MAG14</strain>
    </source>
</reference>
<name>A0A6J4QHM6_9ACTN</name>
<accession>A0A6J4QHM6</accession>
<proteinExistence type="predicted"/>
<dbReference type="EMBL" id="CADCVG010000012">
    <property type="protein sequence ID" value="CAA9444492.1"/>
    <property type="molecule type" value="Genomic_DNA"/>
</dbReference>
<protein>
    <submittedName>
        <fullName evidence="2">Uncharacterized protein</fullName>
    </submittedName>
</protein>